<evidence type="ECO:0000256" key="2">
    <source>
        <dbReference type="ARBA" id="ARBA00022692"/>
    </source>
</evidence>
<dbReference type="AlphaFoldDB" id="A0A7X0KJL9"/>
<dbReference type="EMBL" id="JACHOU010000002">
    <property type="protein sequence ID" value="MBB6353262.1"/>
    <property type="molecule type" value="Genomic_DNA"/>
</dbReference>
<feature type="transmembrane region" description="Helical" evidence="5">
    <location>
        <begin position="301"/>
        <end position="319"/>
    </location>
</feature>
<dbReference type="Pfam" id="PF07690">
    <property type="entry name" value="MFS_1"/>
    <property type="match status" value="1"/>
</dbReference>
<feature type="transmembrane region" description="Helical" evidence="5">
    <location>
        <begin position="362"/>
        <end position="383"/>
    </location>
</feature>
<feature type="transmembrane region" description="Helical" evidence="5">
    <location>
        <begin position="152"/>
        <end position="171"/>
    </location>
</feature>
<feature type="transmembrane region" description="Helical" evidence="5">
    <location>
        <begin position="177"/>
        <end position="197"/>
    </location>
</feature>
<dbReference type="InterPro" id="IPR020846">
    <property type="entry name" value="MFS_dom"/>
</dbReference>
<protein>
    <submittedName>
        <fullName evidence="7">Benzoate transport</fullName>
    </submittedName>
</protein>
<dbReference type="GO" id="GO:0046943">
    <property type="term" value="F:carboxylic acid transmembrane transporter activity"/>
    <property type="evidence" value="ECO:0007669"/>
    <property type="project" value="TreeGrafter"/>
</dbReference>
<dbReference type="SUPFAM" id="SSF103473">
    <property type="entry name" value="MFS general substrate transporter"/>
    <property type="match status" value="1"/>
</dbReference>
<evidence type="ECO:0000256" key="1">
    <source>
        <dbReference type="ARBA" id="ARBA00004141"/>
    </source>
</evidence>
<dbReference type="PROSITE" id="PS50850">
    <property type="entry name" value="MFS"/>
    <property type="match status" value="1"/>
</dbReference>
<dbReference type="InterPro" id="IPR036259">
    <property type="entry name" value="MFS_trans_sf"/>
</dbReference>
<feature type="transmembrane region" description="Helical" evidence="5">
    <location>
        <begin position="325"/>
        <end position="346"/>
    </location>
</feature>
<keyword evidence="3 5" id="KW-1133">Transmembrane helix</keyword>
<dbReference type="PANTHER" id="PTHR23508:SF10">
    <property type="entry name" value="CARBOXYLIC ACID TRANSPORTER PROTEIN HOMOLOG"/>
    <property type="match status" value="1"/>
</dbReference>
<dbReference type="Proteomes" id="UP000536262">
    <property type="component" value="Unassembled WGS sequence"/>
</dbReference>
<name>A0A7X0KJL9_9HYPH</name>
<dbReference type="InterPro" id="IPR005829">
    <property type="entry name" value="Sugar_transporter_CS"/>
</dbReference>
<feature type="transmembrane region" description="Helical" evidence="5">
    <location>
        <begin position="43"/>
        <end position="61"/>
    </location>
</feature>
<feature type="domain" description="Major facilitator superfamily (MFS) profile" evidence="6">
    <location>
        <begin position="28"/>
        <end position="413"/>
    </location>
</feature>
<evidence type="ECO:0000259" key="6">
    <source>
        <dbReference type="PROSITE" id="PS50850"/>
    </source>
</evidence>
<organism evidence="7 8">
    <name type="scientific">Aminobacter aganoensis</name>
    <dbReference type="NCBI Taxonomy" id="83264"/>
    <lineage>
        <taxon>Bacteria</taxon>
        <taxon>Pseudomonadati</taxon>
        <taxon>Pseudomonadota</taxon>
        <taxon>Alphaproteobacteria</taxon>
        <taxon>Hyphomicrobiales</taxon>
        <taxon>Phyllobacteriaceae</taxon>
        <taxon>Aminobacter</taxon>
    </lineage>
</organism>
<sequence length="418" mass="44595">MSIKSSTAQSPTLADDRDAPVNSYARKALIASNLGYAMDGFDLMILSFMLPAVTVGLALSSSEAGSLITWTLIGAVIGGLIVGALSDRFGRIRVLSWTILLFGVFTGLCALAQGYWDLLIYRTIAGIGLGGEFGIGMALVAEAWPAHKRARASSYVALGWQAGVLGAALLTPLLLPLIGWRGMFVIGLIPAVVAFVLRKYLHEPEMFVAAAKKDAGKRVNPFRYLVADRESLRSTIGIGIMTSAQNFGYYGTMIWLPAYLSTQMGFSLTKSAMWTSVTVLGGAVGMWIFGHLADRFGRKPLFIAFQIGAMAMAFVYPQIKDPMALLVAGAITGVFLSGMIGGYGALISESYPTQARATAQNVLFNVGRGIGGFGPLVIGWLATQYSLSAGLSFLVFVWAIDILATVFLIKERKGVELA</sequence>
<accession>A0A7X0KJL9</accession>
<dbReference type="GO" id="GO:0005886">
    <property type="term" value="C:plasma membrane"/>
    <property type="evidence" value="ECO:0007669"/>
    <property type="project" value="TreeGrafter"/>
</dbReference>
<comment type="caution">
    <text evidence="7">The sequence shown here is derived from an EMBL/GenBank/DDBJ whole genome shotgun (WGS) entry which is preliminary data.</text>
</comment>
<evidence type="ECO:0000313" key="8">
    <source>
        <dbReference type="Proteomes" id="UP000536262"/>
    </source>
</evidence>
<evidence type="ECO:0000256" key="4">
    <source>
        <dbReference type="ARBA" id="ARBA00023136"/>
    </source>
</evidence>
<dbReference type="PANTHER" id="PTHR23508">
    <property type="entry name" value="CARBOXYLIC ACID TRANSPORTER PROTEIN HOMOLOG"/>
    <property type="match status" value="1"/>
</dbReference>
<proteinExistence type="predicted"/>
<comment type="subcellular location">
    <subcellularLocation>
        <location evidence="1">Membrane</location>
        <topology evidence="1">Multi-pass membrane protein</topology>
    </subcellularLocation>
</comment>
<keyword evidence="8" id="KW-1185">Reference proteome</keyword>
<evidence type="ECO:0000313" key="7">
    <source>
        <dbReference type="EMBL" id="MBB6353262.1"/>
    </source>
</evidence>
<dbReference type="InterPro" id="IPR011701">
    <property type="entry name" value="MFS"/>
</dbReference>
<dbReference type="PROSITE" id="PS00217">
    <property type="entry name" value="SUGAR_TRANSPORT_2"/>
    <property type="match status" value="1"/>
</dbReference>
<evidence type="ECO:0000256" key="3">
    <source>
        <dbReference type="ARBA" id="ARBA00022989"/>
    </source>
</evidence>
<reference evidence="7 8" key="1">
    <citation type="submission" date="2020-08" db="EMBL/GenBank/DDBJ databases">
        <title>Genomic Encyclopedia of Type Strains, Phase IV (KMG-IV): sequencing the most valuable type-strain genomes for metagenomic binning, comparative biology and taxonomic classification.</title>
        <authorList>
            <person name="Goeker M."/>
        </authorList>
    </citation>
    <scope>NUCLEOTIDE SEQUENCE [LARGE SCALE GENOMIC DNA]</scope>
    <source>
        <strain evidence="7 8">DSM 7051</strain>
    </source>
</reference>
<dbReference type="RefSeq" id="WP_184698307.1">
    <property type="nucleotide sequence ID" value="NZ_BAABEG010000001.1"/>
</dbReference>
<feature type="transmembrane region" description="Helical" evidence="5">
    <location>
        <begin position="67"/>
        <end position="85"/>
    </location>
</feature>
<feature type="transmembrane region" description="Helical" evidence="5">
    <location>
        <begin position="272"/>
        <end position="289"/>
    </location>
</feature>
<feature type="transmembrane region" description="Helical" evidence="5">
    <location>
        <begin position="119"/>
        <end position="140"/>
    </location>
</feature>
<dbReference type="Gene3D" id="1.20.1250.20">
    <property type="entry name" value="MFS general substrate transporter like domains"/>
    <property type="match status" value="2"/>
</dbReference>
<evidence type="ECO:0000256" key="5">
    <source>
        <dbReference type="SAM" id="Phobius"/>
    </source>
</evidence>
<keyword evidence="4 5" id="KW-0472">Membrane</keyword>
<feature type="transmembrane region" description="Helical" evidence="5">
    <location>
        <begin position="389"/>
        <end position="409"/>
    </location>
</feature>
<gene>
    <name evidence="7" type="ORF">GGR00_001030</name>
</gene>
<keyword evidence="2 5" id="KW-0812">Transmembrane</keyword>
<feature type="transmembrane region" description="Helical" evidence="5">
    <location>
        <begin position="94"/>
        <end position="113"/>
    </location>
</feature>